<organism evidence="1">
    <name type="scientific">Lacrimispora sp. BS-2</name>
    <dbReference type="NCBI Taxonomy" id="3151850"/>
    <lineage>
        <taxon>Bacteria</taxon>
        <taxon>Bacillati</taxon>
        <taxon>Bacillota</taxon>
        <taxon>Clostridia</taxon>
        <taxon>Lachnospirales</taxon>
        <taxon>Lachnospiraceae</taxon>
        <taxon>Lacrimispora</taxon>
    </lineage>
</organism>
<reference evidence="1" key="1">
    <citation type="submission" date="2024-06" db="EMBL/GenBank/DDBJ databases">
        <title>Lacrimispora cavernae sp. nov., a novel anaerobe isolated from bat guano pile inside a cave.</title>
        <authorList>
            <person name="Miller S.L."/>
            <person name="Lu N."/>
            <person name="King J."/>
            <person name="Sankaranarayanan K."/>
            <person name="Lawson P.A."/>
        </authorList>
    </citation>
    <scope>NUCLEOTIDE SEQUENCE</scope>
    <source>
        <strain evidence="1">BS-2</strain>
    </source>
</reference>
<protein>
    <submittedName>
        <fullName evidence="1">Uncharacterized protein</fullName>
    </submittedName>
</protein>
<dbReference type="AlphaFoldDB" id="A0AAU7PJD4"/>
<gene>
    <name evidence="1" type="ORF">ABFV83_10910</name>
</gene>
<dbReference type="EMBL" id="CP157940">
    <property type="protein sequence ID" value="XBS52350.1"/>
    <property type="molecule type" value="Genomic_DNA"/>
</dbReference>
<sequence length="84" mass="9805">MKDMVSEKRAKPFENCRELFLELAAFYGGVVRTTYPCKWVMDDFKTHAVCTLEIESKITQSLFVTKEIHFAWKKGVDRLDSLII</sequence>
<name>A0AAU7PJD4_9FIRM</name>
<accession>A0AAU7PJD4</accession>
<proteinExistence type="predicted"/>
<evidence type="ECO:0000313" key="1">
    <source>
        <dbReference type="EMBL" id="XBS52350.1"/>
    </source>
</evidence>
<dbReference type="RefSeq" id="WP_349943800.1">
    <property type="nucleotide sequence ID" value="NZ_CP157940.1"/>
</dbReference>